<feature type="compositionally biased region" description="Polar residues" evidence="14">
    <location>
        <begin position="727"/>
        <end position="737"/>
    </location>
</feature>
<keyword evidence="3 13" id="KW-0813">Transport</keyword>
<dbReference type="PANTHER" id="PTHR11690">
    <property type="entry name" value="AMILORIDE-SENSITIVE SODIUM CHANNEL-RELATED"/>
    <property type="match status" value="1"/>
</dbReference>
<dbReference type="InterPro" id="IPR001873">
    <property type="entry name" value="ENaC"/>
</dbReference>
<evidence type="ECO:0000256" key="13">
    <source>
        <dbReference type="RuleBase" id="RU000679"/>
    </source>
</evidence>
<keyword evidence="19" id="KW-1185">Reference proteome</keyword>
<dbReference type="GO" id="GO:0015280">
    <property type="term" value="F:ligand-gated sodium channel activity"/>
    <property type="evidence" value="ECO:0007669"/>
    <property type="project" value="TreeGrafter"/>
</dbReference>
<keyword evidence="5 13" id="KW-0812">Transmembrane</keyword>
<dbReference type="OrthoDB" id="5874059at2759"/>
<dbReference type="NCBIfam" id="TIGR00867">
    <property type="entry name" value="deg-1"/>
    <property type="match status" value="1"/>
</dbReference>
<dbReference type="Pfam" id="PF00858">
    <property type="entry name" value="ASC"/>
    <property type="match status" value="1"/>
</dbReference>
<keyword evidence="8 13" id="KW-0406">Ion transport</keyword>
<dbReference type="EMBL" id="CAJFCV020000006">
    <property type="protein sequence ID" value="CAG9131130.1"/>
    <property type="molecule type" value="Genomic_DNA"/>
</dbReference>
<keyword evidence="6 15" id="KW-1133">Transmembrane helix</keyword>
<sequence>MASALINSGSRANMNSVIMWPNPDRKISESNRRPSMIFELSDKVRNFSRSVRNAAKDEVTYEAVRFAHTTTAHGIPMALNASAWYGKVLWMLLSLCSTILFLYQCVLVFEKFQRNDKIVSVKLEFGSANFPAVTICNLNPFKKHSAVKVKQVSDTLEAFHQAVTFSKGAIYHRTTDVRSRRHLNPGGVRNVQVEPVMSDCKCKRRFRNSAEIDCVQTNTVPKNNDTMCICNYDRHDDTAFPCTPAKLWVSAMCPDCNDIGFCNLPDTSGDSEYPCMCLKALNNQTRRPFKHCLLKPRRINRMWETRGEEVPDEDSPFYSDYMNRLKTLGYENMTDEVAITTKTKEKLVLIMAGMPLEDRVALSYGRTELIKMCSFDSKQCDIEKEFKLHLDPTFGNCFIFNGDPKKNQTSSRAGPSYGLRLLVSVDAADYLPTTEAKGVRITIHDSNEWPFPETFGYSAPTGAVSSFGLSMRQVNRLAVSGDECVSEGEHTRGYIYMNHKYEPEGCYKSCYQNKMIHEVHCADPRYPTPHNGTRFCNTLDHYERDSLVKASLEFTRSKYLMARCGCKHPCEHNVYTTTYSSARLMPAAFSINECKKGGKKEGDCVENFDPSQTVMLEIYYEQMSFEILTEREAYSFVNFLSDVGGQAGLWLGASVITVFEIAYFAFRVFTVACRRKFRDRVDSMAKFSTTDTLDDRFDSRRKPSSDVKLTISSLDNLKPMPDDDDTTFNQGWDSENNSVKDRPYLV</sequence>
<evidence type="ECO:0000256" key="15">
    <source>
        <dbReference type="SAM" id="Phobius"/>
    </source>
</evidence>
<feature type="region of interest" description="Disordered" evidence="14">
    <location>
        <begin position="718"/>
        <end position="742"/>
    </location>
</feature>
<gene>
    <name evidence="16" type="ORF">BXYJ_LOCUS15104</name>
</gene>
<dbReference type="FunFam" id="1.10.287.770:FF:000001">
    <property type="entry name" value="Acid-sensing ion channel subunit 1"/>
    <property type="match status" value="1"/>
</dbReference>
<keyword evidence="7" id="KW-0915">Sodium</keyword>
<evidence type="ECO:0000256" key="8">
    <source>
        <dbReference type="ARBA" id="ARBA00023065"/>
    </source>
</evidence>
<keyword evidence="11 13" id="KW-0739">Sodium transport</keyword>
<evidence type="ECO:0000256" key="14">
    <source>
        <dbReference type="SAM" id="MobiDB-lite"/>
    </source>
</evidence>
<dbReference type="Gene3D" id="1.10.287.770">
    <property type="entry name" value="YojJ-like"/>
    <property type="match status" value="1"/>
</dbReference>
<evidence type="ECO:0000256" key="5">
    <source>
        <dbReference type="ARBA" id="ARBA00022692"/>
    </source>
</evidence>
<evidence type="ECO:0000256" key="2">
    <source>
        <dbReference type="ARBA" id="ARBA00007193"/>
    </source>
</evidence>
<name>A0A1I7RKR6_BURXY</name>
<dbReference type="Proteomes" id="UP000659654">
    <property type="component" value="Unassembled WGS sequence"/>
</dbReference>
<evidence type="ECO:0000256" key="10">
    <source>
        <dbReference type="ARBA" id="ARBA00023180"/>
    </source>
</evidence>
<reference evidence="20" key="1">
    <citation type="submission" date="2016-11" db="UniProtKB">
        <authorList>
            <consortium name="WormBaseParasite"/>
        </authorList>
    </citation>
    <scope>IDENTIFICATION</scope>
</reference>
<dbReference type="Proteomes" id="UP000582659">
    <property type="component" value="Unassembled WGS sequence"/>
</dbReference>
<keyword evidence="9 15" id="KW-0472">Membrane</keyword>
<keyword evidence="4 13" id="KW-0894">Sodium channel</keyword>
<evidence type="ECO:0000313" key="17">
    <source>
        <dbReference type="EMBL" id="CAG9131130.1"/>
    </source>
</evidence>
<protein>
    <submittedName>
        <fullName evidence="16">(pine wood nematode) hypothetical protein</fullName>
    </submittedName>
</protein>
<evidence type="ECO:0000256" key="11">
    <source>
        <dbReference type="ARBA" id="ARBA00023201"/>
    </source>
</evidence>
<evidence type="ECO:0000313" key="18">
    <source>
        <dbReference type="Proteomes" id="UP000095284"/>
    </source>
</evidence>
<evidence type="ECO:0000256" key="9">
    <source>
        <dbReference type="ARBA" id="ARBA00023136"/>
    </source>
</evidence>
<evidence type="ECO:0000313" key="16">
    <source>
        <dbReference type="EMBL" id="CAD5235013.1"/>
    </source>
</evidence>
<dbReference type="WBParaSite" id="BXY_0130000.1">
    <property type="protein sequence ID" value="BXY_0130000.1"/>
    <property type="gene ID" value="BXY_0130000"/>
</dbReference>
<keyword evidence="10" id="KW-0325">Glycoprotein</keyword>
<dbReference type="GO" id="GO:0005886">
    <property type="term" value="C:plasma membrane"/>
    <property type="evidence" value="ECO:0007669"/>
    <property type="project" value="TreeGrafter"/>
</dbReference>
<keyword evidence="12 13" id="KW-0407">Ion channel</keyword>
<dbReference type="PANTHER" id="PTHR11690:SF248">
    <property type="entry name" value="PICKPOCKET 17, ISOFORM A"/>
    <property type="match status" value="1"/>
</dbReference>
<comment type="similarity">
    <text evidence="2 13">Belongs to the amiloride-sensitive sodium channel (TC 1.A.6) family.</text>
</comment>
<proteinExistence type="inferred from homology"/>
<comment type="subcellular location">
    <subcellularLocation>
        <location evidence="1">Membrane</location>
        <topology evidence="1">Multi-pass membrane protein</topology>
    </subcellularLocation>
</comment>
<dbReference type="InterPro" id="IPR004726">
    <property type="entry name" value="Deg-1"/>
</dbReference>
<reference evidence="17" key="2">
    <citation type="submission" date="2020-08" db="EMBL/GenBank/DDBJ databases">
        <authorList>
            <person name="Kikuchi T."/>
        </authorList>
    </citation>
    <scope>NUCLEOTIDE SEQUENCE</scope>
    <source>
        <strain evidence="16">Ka4C1</strain>
    </source>
</reference>
<evidence type="ECO:0000256" key="6">
    <source>
        <dbReference type="ARBA" id="ARBA00022989"/>
    </source>
</evidence>
<evidence type="ECO:0000256" key="7">
    <source>
        <dbReference type="ARBA" id="ARBA00023053"/>
    </source>
</evidence>
<dbReference type="AlphaFoldDB" id="A0A1I7RKR6"/>
<dbReference type="eggNOG" id="KOG4294">
    <property type="taxonomic scope" value="Eukaryota"/>
</dbReference>
<evidence type="ECO:0000313" key="19">
    <source>
        <dbReference type="Proteomes" id="UP000659654"/>
    </source>
</evidence>
<dbReference type="EMBL" id="CAJFDI010000006">
    <property type="protein sequence ID" value="CAD5235013.1"/>
    <property type="molecule type" value="Genomic_DNA"/>
</dbReference>
<accession>A0A1I7RKR6</accession>
<evidence type="ECO:0000256" key="12">
    <source>
        <dbReference type="ARBA" id="ARBA00023303"/>
    </source>
</evidence>
<organism evidence="18 20">
    <name type="scientific">Bursaphelenchus xylophilus</name>
    <name type="common">Pinewood nematode worm</name>
    <name type="synonym">Aphelenchoides xylophilus</name>
    <dbReference type="NCBI Taxonomy" id="6326"/>
    <lineage>
        <taxon>Eukaryota</taxon>
        <taxon>Metazoa</taxon>
        <taxon>Ecdysozoa</taxon>
        <taxon>Nematoda</taxon>
        <taxon>Chromadorea</taxon>
        <taxon>Rhabditida</taxon>
        <taxon>Tylenchina</taxon>
        <taxon>Tylenchomorpha</taxon>
        <taxon>Aphelenchoidea</taxon>
        <taxon>Aphelenchoididae</taxon>
        <taxon>Bursaphelenchus</taxon>
    </lineage>
</organism>
<evidence type="ECO:0000313" key="20">
    <source>
        <dbReference type="WBParaSite" id="BXY_0130000.1"/>
    </source>
</evidence>
<evidence type="ECO:0000256" key="1">
    <source>
        <dbReference type="ARBA" id="ARBA00004141"/>
    </source>
</evidence>
<dbReference type="Proteomes" id="UP000095284">
    <property type="component" value="Unplaced"/>
</dbReference>
<evidence type="ECO:0000256" key="4">
    <source>
        <dbReference type="ARBA" id="ARBA00022461"/>
    </source>
</evidence>
<dbReference type="Gene3D" id="2.60.470.10">
    <property type="entry name" value="Acid-sensing ion channels like domains"/>
    <property type="match status" value="1"/>
</dbReference>
<evidence type="ECO:0000256" key="3">
    <source>
        <dbReference type="ARBA" id="ARBA00022448"/>
    </source>
</evidence>
<feature type="transmembrane region" description="Helical" evidence="15">
    <location>
        <begin position="647"/>
        <end position="670"/>
    </location>
</feature>
<dbReference type="PRINTS" id="PR01078">
    <property type="entry name" value="AMINACHANNEL"/>
</dbReference>